<dbReference type="Proteomes" id="UP000596742">
    <property type="component" value="Unassembled WGS sequence"/>
</dbReference>
<keyword evidence="2" id="KW-1185">Reference proteome</keyword>
<reference evidence="1" key="1">
    <citation type="submission" date="2018-11" db="EMBL/GenBank/DDBJ databases">
        <authorList>
            <person name="Alioto T."/>
            <person name="Alioto T."/>
        </authorList>
    </citation>
    <scope>NUCLEOTIDE SEQUENCE</scope>
</reference>
<dbReference type="AlphaFoldDB" id="A0A8B6BX73"/>
<evidence type="ECO:0000313" key="2">
    <source>
        <dbReference type="Proteomes" id="UP000596742"/>
    </source>
</evidence>
<accession>A0A8B6BX73</accession>
<proteinExistence type="predicted"/>
<evidence type="ECO:0000313" key="1">
    <source>
        <dbReference type="EMBL" id="VDH97249.1"/>
    </source>
</evidence>
<sequence>MEAGQGHIRGATELINIREFIQKWDSTVIPGISETDKKYTPMRDVLAQELEVERQTIAELESVCNANNLLCGEEKTDISMLSCIQESVDLVSVR</sequence>
<comment type="caution">
    <text evidence="1">The sequence shown here is derived from an EMBL/GenBank/DDBJ whole genome shotgun (WGS) entry which is preliminary data.</text>
</comment>
<organism evidence="1 2">
    <name type="scientific">Mytilus galloprovincialis</name>
    <name type="common">Mediterranean mussel</name>
    <dbReference type="NCBI Taxonomy" id="29158"/>
    <lineage>
        <taxon>Eukaryota</taxon>
        <taxon>Metazoa</taxon>
        <taxon>Spiralia</taxon>
        <taxon>Lophotrochozoa</taxon>
        <taxon>Mollusca</taxon>
        <taxon>Bivalvia</taxon>
        <taxon>Autobranchia</taxon>
        <taxon>Pteriomorphia</taxon>
        <taxon>Mytilida</taxon>
        <taxon>Mytiloidea</taxon>
        <taxon>Mytilidae</taxon>
        <taxon>Mytilinae</taxon>
        <taxon>Mytilus</taxon>
    </lineage>
</organism>
<dbReference type="EMBL" id="UYJE01000886">
    <property type="protein sequence ID" value="VDH97249.1"/>
    <property type="molecule type" value="Genomic_DNA"/>
</dbReference>
<protein>
    <submittedName>
        <fullName evidence="1">Uncharacterized protein</fullName>
    </submittedName>
</protein>
<name>A0A8B6BX73_MYTGA</name>
<gene>
    <name evidence="1" type="ORF">MGAL_10B056260</name>
</gene>